<comment type="caution">
    <text evidence="2">The sequence shown here is derived from an EMBL/GenBank/DDBJ whole genome shotgun (WGS) entry which is preliminary data.</text>
</comment>
<gene>
    <name evidence="2" type="ORF">WMO63_15635</name>
</gene>
<keyword evidence="3" id="KW-1185">Reference proteome</keyword>
<accession>A0ABV1F443</accession>
<protein>
    <submittedName>
        <fullName evidence="2">Uncharacterized protein</fullName>
    </submittedName>
</protein>
<dbReference type="RefSeq" id="WP_349205049.1">
    <property type="nucleotide sequence ID" value="NZ_JBBMFN010000042.1"/>
</dbReference>
<feature type="transmembrane region" description="Helical" evidence="1">
    <location>
        <begin position="47"/>
        <end position="66"/>
    </location>
</feature>
<keyword evidence="1" id="KW-0812">Transmembrane</keyword>
<proteinExistence type="predicted"/>
<dbReference type="EMBL" id="JBBMFN010000042">
    <property type="protein sequence ID" value="MEQ2467087.1"/>
    <property type="molecule type" value="Genomic_DNA"/>
</dbReference>
<evidence type="ECO:0000313" key="2">
    <source>
        <dbReference type="EMBL" id="MEQ2467087.1"/>
    </source>
</evidence>
<keyword evidence="1" id="KW-0472">Membrane</keyword>
<dbReference type="Proteomes" id="UP001465426">
    <property type="component" value="Unassembled WGS sequence"/>
</dbReference>
<organism evidence="2 3">
    <name type="scientific">Niallia hominis</name>
    <dbReference type="NCBI Taxonomy" id="3133173"/>
    <lineage>
        <taxon>Bacteria</taxon>
        <taxon>Bacillati</taxon>
        <taxon>Bacillota</taxon>
        <taxon>Bacilli</taxon>
        <taxon>Bacillales</taxon>
        <taxon>Bacillaceae</taxon>
        <taxon>Niallia</taxon>
    </lineage>
</organism>
<name>A0ABV1F443_9BACI</name>
<sequence>MLKRKMVAAFLTFVLSVLVVTLFLPLDLFFSDAVNRKGDFTEDLLVYSFYFSLGLFLYGFPVSILIEKITRKLPEGRRPFAFLLYVFFGFLPFFFLWIFTIYSLSISILFFIMDELIMLLRKGKNKNIAEVR</sequence>
<evidence type="ECO:0000256" key="1">
    <source>
        <dbReference type="SAM" id="Phobius"/>
    </source>
</evidence>
<evidence type="ECO:0000313" key="3">
    <source>
        <dbReference type="Proteomes" id="UP001465426"/>
    </source>
</evidence>
<feature type="transmembrane region" description="Helical" evidence="1">
    <location>
        <begin position="78"/>
        <end position="95"/>
    </location>
</feature>
<keyword evidence="1" id="KW-1133">Transmembrane helix</keyword>
<reference evidence="2 3" key="1">
    <citation type="submission" date="2024-03" db="EMBL/GenBank/DDBJ databases">
        <title>Human intestinal bacterial collection.</title>
        <authorList>
            <person name="Pauvert C."/>
            <person name="Hitch T.C.A."/>
            <person name="Clavel T."/>
        </authorList>
    </citation>
    <scope>NUCLEOTIDE SEQUENCE [LARGE SCALE GENOMIC DNA]</scope>
    <source>
        <strain evidence="2 3">CLA-SR-H024</strain>
    </source>
</reference>